<dbReference type="PANTHER" id="PTHR48078">
    <property type="entry name" value="THREONINE DEHYDRATASE, MITOCHONDRIAL-RELATED"/>
    <property type="match status" value="1"/>
</dbReference>
<dbReference type="EMBL" id="BSNF01000008">
    <property type="protein sequence ID" value="GLQ07388.1"/>
    <property type="molecule type" value="Genomic_DNA"/>
</dbReference>
<dbReference type="PANTHER" id="PTHR48078:SF6">
    <property type="entry name" value="L-THREONINE DEHYDRATASE CATABOLIC TDCB"/>
    <property type="match status" value="1"/>
</dbReference>
<reference evidence="5" key="2">
    <citation type="submission" date="2023-01" db="EMBL/GenBank/DDBJ databases">
        <title>Draft genome sequence of Sneathiella chinensis strain NBRC 103408.</title>
        <authorList>
            <person name="Sun Q."/>
            <person name="Mori K."/>
        </authorList>
    </citation>
    <scope>NUCLEOTIDE SEQUENCE</scope>
    <source>
        <strain evidence="5">NBRC 103408</strain>
    </source>
</reference>
<gene>
    <name evidence="5" type="ORF">GCM10007924_26090</name>
</gene>
<protein>
    <submittedName>
        <fullName evidence="5">Serine/threonine dehydratase</fullName>
    </submittedName>
</protein>
<comment type="cofactor">
    <cofactor evidence="1">
        <name>pyridoxal 5'-phosphate</name>
        <dbReference type="ChEBI" id="CHEBI:597326"/>
    </cofactor>
</comment>
<dbReference type="InterPro" id="IPR036052">
    <property type="entry name" value="TrpB-like_PALP_sf"/>
</dbReference>
<dbReference type="Pfam" id="PF00291">
    <property type="entry name" value="PALP"/>
    <property type="match status" value="1"/>
</dbReference>
<proteinExistence type="predicted"/>
<evidence type="ECO:0000313" key="6">
    <source>
        <dbReference type="Proteomes" id="UP001161409"/>
    </source>
</evidence>
<name>A0ABQ5U663_9PROT</name>
<organism evidence="5 6">
    <name type="scientific">Sneathiella chinensis</name>
    <dbReference type="NCBI Taxonomy" id="349750"/>
    <lineage>
        <taxon>Bacteria</taxon>
        <taxon>Pseudomonadati</taxon>
        <taxon>Pseudomonadota</taxon>
        <taxon>Alphaproteobacteria</taxon>
        <taxon>Sneathiellales</taxon>
        <taxon>Sneathiellaceae</taxon>
        <taxon>Sneathiella</taxon>
    </lineage>
</organism>
<dbReference type="PROSITE" id="PS00165">
    <property type="entry name" value="DEHYDRATASE_SER_THR"/>
    <property type="match status" value="1"/>
</dbReference>
<sequence>MNEFEFTPTYDTVCQAADRIRDVVVRTPLLESPALNKKIGARLLVKCETLQVTGSFKFRGAYNAISSLPDEVRARGVFAYSSGNHAQGIAHAAEMMNIPATILMPEDSPAIKISNTRGYGATVVTYDRYTESREEIGARIAEKDGLTLIKPYDNPAIVSGQGTIGLEIAQQLKEKGLTADYLSAPCGGGGLISGITLAMAKESPTTRLIAAEPENFDDTTRSLALGERVSNEPGHRSICDAIVTPMPGEITFPILQGNGVTGVFLTEREVTNAVRTAFTDLKIVVEPGGAVALAAYLSGKVDIAGKTVVAVCSGGNVDAPLFADILLEKL</sequence>
<evidence type="ECO:0000256" key="3">
    <source>
        <dbReference type="ARBA" id="ARBA00023239"/>
    </source>
</evidence>
<dbReference type="InterPro" id="IPR050147">
    <property type="entry name" value="Ser/Thr_Dehydratase"/>
</dbReference>
<keyword evidence="6" id="KW-1185">Reference proteome</keyword>
<dbReference type="Gene3D" id="3.40.50.1100">
    <property type="match status" value="2"/>
</dbReference>
<reference evidence="5" key="1">
    <citation type="journal article" date="2014" name="Int. J. Syst. Evol. Microbiol.">
        <title>Complete genome of a new Firmicutes species belonging to the dominant human colonic microbiota ('Ruminococcus bicirculans') reveals two chromosomes and a selective capacity to utilize plant glucans.</title>
        <authorList>
            <consortium name="NISC Comparative Sequencing Program"/>
            <person name="Wegmann U."/>
            <person name="Louis P."/>
            <person name="Goesmann A."/>
            <person name="Henrissat B."/>
            <person name="Duncan S.H."/>
            <person name="Flint H.J."/>
        </authorList>
    </citation>
    <scope>NUCLEOTIDE SEQUENCE</scope>
    <source>
        <strain evidence="5">NBRC 103408</strain>
    </source>
</reference>
<dbReference type="CDD" id="cd01562">
    <property type="entry name" value="Thr-dehyd"/>
    <property type="match status" value="1"/>
</dbReference>
<dbReference type="InterPro" id="IPR001926">
    <property type="entry name" value="TrpB-like_PALP"/>
</dbReference>
<keyword evidence="2" id="KW-0663">Pyridoxal phosphate</keyword>
<evidence type="ECO:0000259" key="4">
    <source>
        <dbReference type="Pfam" id="PF00291"/>
    </source>
</evidence>
<evidence type="ECO:0000256" key="1">
    <source>
        <dbReference type="ARBA" id="ARBA00001933"/>
    </source>
</evidence>
<evidence type="ECO:0000256" key="2">
    <source>
        <dbReference type="ARBA" id="ARBA00022898"/>
    </source>
</evidence>
<evidence type="ECO:0000313" key="5">
    <source>
        <dbReference type="EMBL" id="GLQ07388.1"/>
    </source>
</evidence>
<accession>A0ABQ5U663</accession>
<dbReference type="SUPFAM" id="SSF53686">
    <property type="entry name" value="Tryptophan synthase beta subunit-like PLP-dependent enzymes"/>
    <property type="match status" value="1"/>
</dbReference>
<comment type="caution">
    <text evidence="5">The sequence shown here is derived from an EMBL/GenBank/DDBJ whole genome shotgun (WGS) entry which is preliminary data.</text>
</comment>
<feature type="domain" description="Tryptophan synthase beta chain-like PALP" evidence="4">
    <location>
        <begin position="21"/>
        <end position="314"/>
    </location>
</feature>
<dbReference type="InterPro" id="IPR000634">
    <property type="entry name" value="Ser/Thr_deHydtase_PyrdxlP-BS"/>
</dbReference>
<dbReference type="Proteomes" id="UP001161409">
    <property type="component" value="Unassembled WGS sequence"/>
</dbReference>
<keyword evidence="3" id="KW-0456">Lyase</keyword>